<name>A0A183TNX4_SCHSO</name>
<evidence type="ECO:0000313" key="4">
    <source>
        <dbReference type="Proteomes" id="UP000275846"/>
    </source>
</evidence>
<gene>
    <name evidence="3" type="ORF">SSLN_LOCUS18172</name>
</gene>
<proteinExistence type="predicted"/>
<keyword evidence="2" id="KW-0812">Transmembrane</keyword>
<dbReference type="EMBL" id="UYSU01043833">
    <property type="protein sequence ID" value="VDM04558.1"/>
    <property type="molecule type" value="Genomic_DNA"/>
</dbReference>
<evidence type="ECO:0000256" key="2">
    <source>
        <dbReference type="SAM" id="Phobius"/>
    </source>
</evidence>
<feature type="region of interest" description="Disordered" evidence="1">
    <location>
        <begin position="17"/>
        <end position="43"/>
    </location>
</feature>
<reference evidence="3 4" key="2">
    <citation type="submission" date="2018-11" db="EMBL/GenBank/DDBJ databases">
        <authorList>
            <consortium name="Pathogen Informatics"/>
        </authorList>
    </citation>
    <scope>NUCLEOTIDE SEQUENCE [LARGE SCALE GENOMIC DNA]</scope>
    <source>
        <strain evidence="3 4">NST_G2</strain>
    </source>
</reference>
<keyword evidence="4" id="KW-1185">Reference proteome</keyword>
<accession>A0A183TNX4</accession>
<keyword evidence="2" id="KW-1133">Transmembrane helix</keyword>
<dbReference type="WBParaSite" id="SSLN_0001885501-mRNA-1">
    <property type="protein sequence ID" value="SSLN_0001885501-mRNA-1"/>
    <property type="gene ID" value="SSLN_0001885501"/>
</dbReference>
<evidence type="ECO:0000313" key="5">
    <source>
        <dbReference type="WBParaSite" id="SSLN_0001885501-mRNA-1"/>
    </source>
</evidence>
<organism evidence="5">
    <name type="scientific">Schistocephalus solidus</name>
    <name type="common">Tapeworm</name>
    <dbReference type="NCBI Taxonomy" id="70667"/>
    <lineage>
        <taxon>Eukaryota</taxon>
        <taxon>Metazoa</taxon>
        <taxon>Spiralia</taxon>
        <taxon>Lophotrochozoa</taxon>
        <taxon>Platyhelminthes</taxon>
        <taxon>Cestoda</taxon>
        <taxon>Eucestoda</taxon>
        <taxon>Diphyllobothriidea</taxon>
        <taxon>Diphyllobothriidae</taxon>
        <taxon>Schistocephalus</taxon>
    </lineage>
</organism>
<sequence length="131" mass="14097">MCCVIISVDVASNLLTKQPSEESDTPGSLYTSKESPSGMDSDNGRLFFSSSSCSYPSYPTSMIAVHISSDVFLSLMFNFDVLCVAAGSVAAYTGMEMLGMRVKNGNGGSGEPQRWGMADVDWKHHLVSSEY</sequence>
<dbReference type="AlphaFoldDB" id="A0A183TNX4"/>
<reference evidence="5" key="1">
    <citation type="submission" date="2016-06" db="UniProtKB">
        <authorList>
            <consortium name="WormBaseParasite"/>
        </authorList>
    </citation>
    <scope>IDENTIFICATION</scope>
</reference>
<feature type="compositionally biased region" description="Polar residues" evidence="1">
    <location>
        <begin position="25"/>
        <end position="40"/>
    </location>
</feature>
<evidence type="ECO:0000256" key="1">
    <source>
        <dbReference type="SAM" id="MobiDB-lite"/>
    </source>
</evidence>
<keyword evidence="2" id="KW-0472">Membrane</keyword>
<evidence type="ECO:0000313" key="3">
    <source>
        <dbReference type="EMBL" id="VDM04558.1"/>
    </source>
</evidence>
<protein>
    <submittedName>
        <fullName evidence="5">Transmembrane protein</fullName>
    </submittedName>
</protein>
<feature type="transmembrane region" description="Helical" evidence="2">
    <location>
        <begin position="71"/>
        <end position="93"/>
    </location>
</feature>
<dbReference type="Proteomes" id="UP000275846">
    <property type="component" value="Unassembled WGS sequence"/>
</dbReference>